<name>A0ABV9K7D0_9PORP</name>
<evidence type="ECO:0000313" key="14">
    <source>
        <dbReference type="Proteomes" id="UP001596020"/>
    </source>
</evidence>
<evidence type="ECO:0000256" key="10">
    <source>
        <dbReference type="ARBA" id="ARBA00023288"/>
    </source>
</evidence>
<dbReference type="RefSeq" id="WP_380078562.1">
    <property type="nucleotide sequence ID" value="NZ_JBHSGO010000159.1"/>
</dbReference>
<keyword evidence="9" id="KW-0281">Fimbrium</keyword>
<keyword evidence="7" id="KW-0564">Palmitate</keyword>
<feature type="domain" description="Major fimbrial subunit protein N-terminal" evidence="11">
    <location>
        <begin position="35"/>
        <end position="140"/>
    </location>
</feature>
<proteinExistence type="inferred from homology"/>
<evidence type="ECO:0000256" key="7">
    <source>
        <dbReference type="ARBA" id="ARBA00023139"/>
    </source>
</evidence>
<comment type="caution">
    <text evidence="13">The sequence shown here is derived from an EMBL/GenBank/DDBJ whole genome shotgun (WGS) entry which is preliminary data.</text>
</comment>
<keyword evidence="5" id="KW-0843">Virulence</keyword>
<gene>
    <name evidence="13" type="ORF">ACFO3G_05025</name>
</gene>
<evidence type="ECO:0000259" key="11">
    <source>
        <dbReference type="Pfam" id="PF06321"/>
    </source>
</evidence>
<evidence type="ECO:0000256" key="6">
    <source>
        <dbReference type="ARBA" id="ARBA00023136"/>
    </source>
</evidence>
<evidence type="ECO:0000259" key="12">
    <source>
        <dbReference type="Pfam" id="PF26306"/>
    </source>
</evidence>
<keyword evidence="6" id="KW-0472">Membrane</keyword>
<evidence type="ECO:0000256" key="4">
    <source>
        <dbReference type="ARBA" id="ARBA00022729"/>
    </source>
</evidence>
<dbReference type="EMBL" id="JBHSGO010000159">
    <property type="protein sequence ID" value="MFC4665962.1"/>
    <property type="molecule type" value="Genomic_DNA"/>
</dbReference>
<feature type="domain" description="Major fimbrium tip subunit FimD third Ig-like" evidence="12">
    <location>
        <begin position="364"/>
        <end position="474"/>
    </location>
</feature>
<evidence type="ECO:0000256" key="3">
    <source>
        <dbReference type="ARBA" id="ARBA00006011"/>
    </source>
</evidence>
<sequence length="743" mass="86317">MKTDEVESDGYELFVKVNIGRRDGLNSDSYTKMRAEAQTENGKDDRNENRIDNCTFFIFKSDGELIKRFDPNEVTKKTEANYLLKVPYNEARQLYGGSYRVLMVANCDVSANITNYDDLSKLVFAGSFNTNTRQDRFVMIGSIEQKLDFSNVKTIRLNHAINLTRLAAKFRFNYPVLPKDGYLKDSRGDDYQIVIDDKHPICVMISGVCNKTFLKVDGFYEPDDFDQYRSSIAIMGDNLSSFDSSKQPIIYYSYPFRWGEGQKYYDMGHGPFAFETVYCIYVRPKGSNETPTRRYFRLSVSTSANPTDNQIMSIESNVLYDIKPVIEEVAPTIEDMIEVKGSYSIKEWTVDNLDYNILDANYFVVKEHDVHLANVEDYQIDFVATRNVHLKEIGTVTYERYIPYNVVNEKGGKKETITIRKGEDGYPEIKVNNYTKKIEVKCKILKNYAPKYFNAVFEDEGGLQEFVRFVQYPPQYVSGVASEPDGLYPDVFYSDRTFSTGQTNFNIFRVRTLTPSVYRTGDPTYVDKDGIIRTKTDAESNKLISPDFVIASQRGIYSDLTMYDQRRYSQTQDNYEGTEVIDGFTYKFCRSAEERCAKYGEGGYPPGTWRLPTLAELRFIDRIQDDPNSAVKSLLMGRAYWSAEKYAYYRFLPTNTYEISDIYSDEGVHSMREPWVRDDYYNSNYFSFAFTYDFDSFIEQDGNITYTMYQGYYYVRKGDWGSHRYTIYKFQDMAGVRCVHDVY</sequence>
<keyword evidence="4" id="KW-0732">Signal</keyword>
<reference evidence="14" key="1">
    <citation type="journal article" date="2019" name="Int. J. Syst. Evol. Microbiol.">
        <title>The Global Catalogue of Microorganisms (GCM) 10K type strain sequencing project: providing services to taxonomists for standard genome sequencing and annotation.</title>
        <authorList>
            <consortium name="The Broad Institute Genomics Platform"/>
            <consortium name="The Broad Institute Genome Sequencing Center for Infectious Disease"/>
            <person name="Wu L."/>
            <person name="Ma J."/>
        </authorList>
    </citation>
    <scope>NUCLEOTIDE SEQUENCE [LARGE SCALE GENOMIC DNA]</scope>
    <source>
        <strain evidence="14">CGMCC 4.7357</strain>
    </source>
</reference>
<dbReference type="InterPro" id="IPR029141">
    <property type="entry name" value="FimA_N"/>
</dbReference>
<dbReference type="InterPro" id="IPR058822">
    <property type="entry name" value="Ig-like_FimD_3rd"/>
</dbReference>
<keyword evidence="14" id="KW-1185">Reference proteome</keyword>
<dbReference type="Pfam" id="PF26306">
    <property type="entry name" value="FimD_3rd"/>
    <property type="match status" value="1"/>
</dbReference>
<keyword evidence="8" id="KW-0998">Cell outer membrane</keyword>
<dbReference type="Pfam" id="PF06321">
    <property type="entry name" value="P_gingi_FimA"/>
    <property type="match status" value="1"/>
</dbReference>
<evidence type="ECO:0000256" key="9">
    <source>
        <dbReference type="ARBA" id="ARBA00023263"/>
    </source>
</evidence>
<evidence type="ECO:0000313" key="13">
    <source>
        <dbReference type="EMBL" id="MFC4665962.1"/>
    </source>
</evidence>
<protein>
    <submittedName>
        <fullName evidence="13">Fimbrial protein</fullName>
    </submittedName>
</protein>
<accession>A0ABV9K7D0</accession>
<comment type="similarity">
    <text evidence="3">Belongs to the bacteroidetes fimbrillin superfamily. FimA/Mfa1 family.</text>
</comment>
<evidence type="ECO:0000256" key="1">
    <source>
        <dbReference type="ARBA" id="ARBA00004442"/>
    </source>
</evidence>
<comment type="subcellular location">
    <subcellularLocation>
        <location evidence="1">Cell outer membrane</location>
    </subcellularLocation>
    <subcellularLocation>
        <location evidence="2">Fimbrium</location>
    </subcellularLocation>
</comment>
<dbReference type="Proteomes" id="UP001596020">
    <property type="component" value="Unassembled WGS sequence"/>
</dbReference>
<evidence type="ECO:0000256" key="5">
    <source>
        <dbReference type="ARBA" id="ARBA00023026"/>
    </source>
</evidence>
<keyword evidence="10" id="KW-0449">Lipoprotein</keyword>
<dbReference type="Gene3D" id="2.60.40.2580">
    <property type="match status" value="1"/>
</dbReference>
<evidence type="ECO:0000256" key="8">
    <source>
        <dbReference type="ARBA" id="ARBA00023237"/>
    </source>
</evidence>
<evidence type="ECO:0000256" key="2">
    <source>
        <dbReference type="ARBA" id="ARBA00004561"/>
    </source>
</evidence>
<organism evidence="13 14">
    <name type="scientific">Falsiporphyromonas endometrii</name>
    <dbReference type="NCBI Taxonomy" id="1387297"/>
    <lineage>
        <taxon>Bacteria</taxon>
        <taxon>Pseudomonadati</taxon>
        <taxon>Bacteroidota</taxon>
        <taxon>Bacteroidia</taxon>
        <taxon>Bacteroidales</taxon>
        <taxon>Porphyromonadaceae</taxon>
        <taxon>Falsiporphyromonas</taxon>
    </lineage>
</organism>